<comment type="subunit">
    <text evidence="15">Interacts with MTX2/metaxin-2. Associates with the mitochondrial contact site and cristae organizing system (MICOS) complex, composed of at least MICOS10/MIC10, CHCHD3/MIC19, CHCHD6/MIC25, APOOL/MIC27, IMMT/MIC60, APOO/MIC23/MIC26 and QIL1/MIC13. This complex was also known under the names MINOS or MitOS complex. The MICOS complex associates with mitochondrial outer membrane proteins SAMM50, MTX1 and MTX2 (together described as components of the mitochondrial outer membrane sorting assembly machinery (SAM) complex) and DNAJC11, mitochondrial inner membrane protein TMEM11 and with HSPA9. The MICOS and SAM complexes together with DNAJC11 are part of a large protein complex spanning both membranes termed the mitochondrial intermembrane space bridging (MIB) complex. Interacts with ARMC1.</text>
</comment>
<keyword evidence="7" id="KW-0832">Ubl conjugation</keyword>
<evidence type="ECO:0000256" key="12">
    <source>
        <dbReference type="ARBA" id="ARBA00037753"/>
    </source>
</evidence>
<evidence type="ECO:0000256" key="8">
    <source>
        <dbReference type="ARBA" id="ARBA00022927"/>
    </source>
</evidence>
<dbReference type="Proteomes" id="UP000002281">
    <property type="component" value="Chromosome 5"/>
</dbReference>
<evidence type="ECO:0000256" key="14">
    <source>
        <dbReference type="ARBA" id="ARBA00042095"/>
    </source>
</evidence>
<dbReference type="GO" id="GO:0015031">
    <property type="term" value="P:protein transport"/>
    <property type="evidence" value="ECO:0007669"/>
    <property type="project" value="UniProtKB-KW"/>
</dbReference>
<evidence type="ECO:0000256" key="9">
    <source>
        <dbReference type="ARBA" id="ARBA00022989"/>
    </source>
</evidence>
<gene>
    <name evidence="20 22" type="primary">MTX1</name>
</gene>
<evidence type="ECO:0000256" key="5">
    <source>
        <dbReference type="ARBA" id="ARBA00022692"/>
    </source>
</evidence>
<proteinExistence type="inferred from homology"/>
<keyword evidence="11 17" id="KW-0472">Membrane</keyword>
<keyword evidence="9 17" id="KW-1133">Transmembrane helix</keyword>
<dbReference type="CDD" id="cd03212">
    <property type="entry name" value="GST_C_Metaxin1_3"/>
    <property type="match status" value="1"/>
</dbReference>
<evidence type="ECO:0000313" key="20">
    <source>
        <dbReference type="Ensembl" id="ENSECAP00000005713.2"/>
    </source>
</evidence>
<dbReference type="FunCoup" id="F7DLU0">
    <property type="interactions" value="3511"/>
</dbReference>
<feature type="domain" description="Mitochondrial outer membrane transport complex Sam37/metaxin N-terminal" evidence="18">
    <location>
        <begin position="232"/>
        <end position="353"/>
    </location>
</feature>
<dbReference type="InParanoid" id="F7DLU0"/>
<name>F7DLU0_HORSE</name>
<reference evidence="20" key="2">
    <citation type="submission" date="2025-08" db="UniProtKB">
        <authorList>
            <consortium name="Ensembl"/>
        </authorList>
    </citation>
    <scope>IDENTIFICATION</scope>
    <source>
        <strain evidence="20">Thoroughbred</strain>
    </source>
</reference>
<keyword evidence="5 17" id="KW-0812">Transmembrane</keyword>
<dbReference type="InterPro" id="IPR050931">
    <property type="entry name" value="Mito_Protein_Transport_Metaxin"/>
</dbReference>
<reference evidence="20 21" key="1">
    <citation type="journal article" date="2009" name="Science">
        <title>Genome sequence, comparative analysis, and population genetics of the domestic horse.</title>
        <authorList>
            <consortium name="Broad Institute Genome Sequencing Platform"/>
            <consortium name="Broad Institute Whole Genome Assembly Team"/>
            <person name="Wade C.M."/>
            <person name="Giulotto E."/>
            <person name="Sigurdsson S."/>
            <person name="Zoli M."/>
            <person name="Gnerre S."/>
            <person name="Imsland F."/>
            <person name="Lear T.L."/>
            <person name="Adelson D.L."/>
            <person name="Bailey E."/>
            <person name="Bellone R.R."/>
            <person name="Bloecker H."/>
            <person name="Distl O."/>
            <person name="Edgar R.C."/>
            <person name="Garber M."/>
            <person name="Leeb T."/>
            <person name="Mauceli E."/>
            <person name="MacLeod J.N."/>
            <person name="Penedo M.C.T."/>
            <person name="Raison J.M."/>
            <person name="Sharpe T."/>
            <person name="Vogel J."/>
            <person name="Andersson L."/>
            <person name="Antczak D.F."/>
            <person name="Biagi T."/>
            <person name="Binns M.M."/>
            <person name="Chowdhary B.P."/>
            <person name="Coleman S.J."/>
            <person name="Della Valle G."/>
            <person name="Fryc S."/>
            <person name="Guerin G."/>
            <person name="Hasegawa T."/>
            <person name="Hill E.W."/>
            <person name="Jurka J."/>
            <person name="Kiialainen A."/>
            <person name="Lindgren G."/>
            <person name="Liu J."/>
            <person name="Magnani E."/>
            <person name="Mickelson J.R."/>
            <person name="Murray J."/>
            <person name="Nergadze S.G."/>
            <person name="Onofrio R."/>
            <person name="Pedroni S."/>
            <person name="Piras M.F."/>
            <person name="Raudsepp T."/>
            <person name="Rocchi M."/>
            <person name="Roeed K.H."/>
            <person name="Ryder O.A."/>
            <person name="Searle S."/>
            <person name="Skow L."/>
            <person name="Swinburne J.E."/>
            <person name="Syvaenen A.C."/>
            <person name="Tozaki T."/>
            <person name="Valberg S.J."/>
            <person name="Vaudin M."/>
            <person name="White J.R."/>
            <person name="Zody M.C."/>
            <person name="Lander E.S."/>
            <person name="Lindblad-Toh K."/>
        </authorList>
    </citation>
    <scope>NUCLEOTIDE SEQUENCE [LARGE SCALE GENOMIC DNA]</scope>
    <source>
        <strain evidence="20 21">Thoroughbred</strain>
    </source>
</reference>
<keyword evidence="6" id="KW-1000">Mitochondrion outer membrane</keyword>
<evidence type="ECO:0000256" key="15">
    <source>
        <dbReference type="ARBA" id="ARBA00046575"/>
    </source>
</evidence>
<feature type="compositionally biased region" description="Low complexity" evidence="16">
    <location>
        <begin position="143"/>
        <end position="162"/>
    </location>
</feature>
<evidence type="ECO:0000256" key="2">
    <source>
        <dbReference type="ARBA" id="ARBA00009170"/>
    </source>
</evidence>
<evidence type="ECO:0000256" key="6">
    <source>
        <dbReference type="ARBA" id="ARBA00022787"/>
    </source>
</evidence>
<dbReference type="InterPro" id="IPR033468">
    <property type="entry name" value="Metaxin_GST"/>
</dbReference>
<evidence type="ECO:0000256" key="13">
    <source>
        <dbReference type="ARBA" id="ARBA00039748"/>
    </source>
</evidence>
<dbReference type="GO" id="GO:0001401">
    <property type="term" value="C:SAM complex"/>
    <property type="evidence" value="ECO:0000318"/>
    <property type="project" value="GO_Central"/>
</dbReference>
<evidence type="ECO:0000256" key="4">
    <source>
        <dbReference type="ARBA" id="ARBA00022499"/>
    </source>
</evidence>
<feature type="domain" description="Metaxin glutathione S-transferase" evidence="19">
    <location>
        <begin position="383"/>
        <end position="446"/>
    </location>
</feature>
<sequence length="526" mass="57849">MRRRGATVPVTKATASEPHLPSPTQAPTRPRSGRRHRPCFVSMATGGAGPAPNITRCGKHAARGTAPRSPRSGLSPEGRWSSPGHVQICESPQSPSRRTRPPSRWACFAFGGSGLPRPRRPDRQRRAWPRALAPLREPPLDQAAAALPRSPRLRPAPSGRLSGRAKPRLPEGLPRPQPGDPKGAVAGGGSAPGRAEAWREVLPGQRAGKMAAPMELFCWSGGWGLPSVDLDSLAVLTYARFTGAPLKVHKITNPWRSPSGTLPALRTSHGEVISVPHKIITHLRKEKYNADYDLSARQGADTLAFMSLLEEKLLPVLIHTFWVDTKNYVEVTRKWYAEAMPFPLNFFLPGRMQRQYMERLQLLCGEHRPENEEELEKELYQEARECLTLLSQRLGSQKFFFGDAPASLDAFVFSYLALLLQAKLPSGKLQAHLRGLHNLCAYCTHILSLYFPWDGAGVPPPRQTPAGPETEEEPYRRRNQILSVLAGLAAMVGYALLSGIVSIQRATPARAPGTRALGMAEEDEEE</sequence>
<evidence type="ECO:0000256" key="11">
    <source>
        <dbReference type="ARBA" id="ARBA00023136"/>
    </source>
</evidence>
<evidence type="ECO:0000256" key="17">
    <source>
        <dbReference type="SAM" id="Phobius"/>
    </source>
</evidence>
<keyword evidence="4" id="KW-1017">Isopeptide bond</keyword>
<comment type="subcellular location">
    <subcellularLocation>
        <location evidence="1">Mitochondrion outer membrane</location>
    </subcellularLocation>
</comment>
<dbReference type="GeneTree" id="ENSGT00950000182919"/>
<keyword evidence="10" id="KW-0496">Mitochondrion</keyword>
<evidence type="ECO:0000256" key="7">
    <source>
        <dbReference type="ARBA" id="ARBA00022843"/>
    </source>
</evidence>
<evidence type="ECO:0000313" key="22">
    <source>
        <dbReference type="VGNC" id="VGNC:59275"/>
    </source>
</evidence>
<dbReference type="InterPro" id="IPR019564">
    <property type="entry name" value="Sam37/metaxin_N"/>
</dbReference>
<dbReference type="AlphaFoldDB" id="F7DLU0"/>
<dbReference type="Bgee" id="ENSECAG00000007495">
    <property type="expression patterns" value="Expressed in articular cartilage of joint and 23 other cell types or tissues"/>
</dbReference>
<dbReference type="GO" id="GO:0007005">
    <property type="term" value="P:mitochondrion organization"/>
    <property type="evidence" value="ECO:0000318"/>
    <property type="project" value="GO_Central"/>
</dbReference>
<keyword evidence="8" id="KW-0653">Protein transport</keyword>
<dbReference type="CDD" id="cd03078">
    <property type="entry name" value="GST_N_Metaxin1_like"/>
    <property type="match status" value="1"/>
</dbReference>
<dbReference type="PANTHER" id="PTHR12289">
    <property type="entry name" value="METAXIN RELATED"/>
    <property type="match status" value="1"/>
</dbReference>
<dbReference type="PANTHER" id="PTHR12289:SF34">
    <property type="entry name" value="METAXIN-1"/>
    <property type="match status" value="1"/>
</dbReference>
<dbReference type="STRING" id="9796.ENSECAP00000005713"/>
<dbReference type="Pfam" id="PF10568">
    <property type="entry name" value="Tom37"/>
    <property type="match status" value="1"/>
</dbReference>
<evidence type="ECO:0000256" key="1">
    <source>
        <dbReference type="ARBA" id="ARBA00004294"/>
    </source>
</evidence>
<feature type="region of interest" description="Disordered" evidence="16">
    <location>
        <begin position="1"/>
        <end position="194"/>
    </location>
</feature>
<comment type="similarity">
    <text evidence="2">Belongs to the metaxin family.</text>
</comment>
<dbReference type="SFLD" id="SFLDG01180">
    <property type="entry name" value="SUF1"/>
    <property type="match status" value="1"/>
</dbReference>
<dbReference type="Ensembl" id="ENSECAT00000007749.3">
    <property type="protein sequence ID" value="ENSECAP00000005713.2"/>
    <property type="gene ID" value="ENSECAG00000007495.3"/>
</dbReference>
<dbReference type="InterPro" id="IPR036282">
    <property type="entry name" value="Glutathione-S-Trfase_C_sf"/>
</dbReference>
<dbReference type="SFLD" id="SFLDS00019">
    <property type="entry name" value="Glutathione_Transferase_(cytos"/>
    <property type="match status" value="1"/>
</dbReference>
<dbReference type="OMA" id="PIPFNFY"/>
<evidence type="ECO:0000259" key="19">
    <source>
        <dbReference type="Pfam" id="PF17171"/>
    </source>
</evidence>
<dbReference type="PaxDb" id="9796-ENSECAP00000005713"/>
<evidence type="ECO:0000313" key="21">
    <source>
        <dbReference type="Proteomes" id="UP000002281"/>
    </source>
</evidence>
<evidence type="ECO:0000256" key="16">
    <source>
        <dbReference type="SAM" id="MobiDB-lite"/>
    </source>
</evidence>
<keyword evidence="3" id="KW-0813">Transport</keyword>
<comment type="function">
    <text evidence="12">Involved in transport of proteins into the mitochondrion. Essential for embryonic development.</text>
</comment>
<keyword evidence="21" id="KW-1185">Reference proteome</keyword>
<dbReference type="SUPFAM" id="SSF47616">
    <property type="entry name" value="GST C-terminal domain-like"/>
    <property type="match status" value="1"/>
</dbReference>
<dbReference type="FunFam" id="1.20.1050.10:FF:000058">
    <property type="entry name" value="metaxin-1"/>
    <property type="match status" value="1"/>
</dbReference>
<dbReference type="Pfam" id="PF17171">
    <property type="entry name" value="GST_C_6"/>
    <property type="match status" value="1"/>
</dbReference>
<dbReference type="VGNC" id="VGNC:59275">
    <property type="gene designation" value="MTX1"/>
</dbReference>
<feature type="transmembrane region" description="Helical" evidence="17">
    <location>
        <begin position="481"/>
        <end position="503"/>
    </location>
</feature>
<evidence type="ECO:0000256" key="10">
    <source>
        <dbReference type="ARBA" id="ARBA00023128"/>
    </source>
</evidence>
<reference evidence="20" key="3">
    <citation type="submission" date="2025-09" db="UniProtKB">
        <authorList>
            <consortium name="Ensembl"/>
        </authorList>
    </citation>
    <scope>IDENTIFICATION</scope>
    <source>
        <strain evidence="20">Thoroughbred</strain>
    </source>
</reference>
<accession>F7DLU0</accession>
<dbReference type="HOGENOM" id="CLU_044137_5_0_1"/>
<protein>
    <recommendedName>
        <fullName evidence="13">Metaxin-1</fullName>
    </recommendedName>
    <alternativeName>
        <fullName evidence="14">Mitochondrial outer membrane import complex protein 1</fullName>
    </alternativeName>
</protein>
<dbReference type="InterPro" id="IPR040079">
    <property type="entry name" value="Glutathione_S-Trfase"/>
</dbReference>
<dbReference type="Gene3D" id="1.20.1050.10">
    <property type="match status" value="1"/>
</dbReference>
<evidence type="ECO:0000259" key="18">
    <source>
        <dbReference type="Pfam" id="PF10568"/>
    </source>
</evidence>
<evidence type="ECO:0000256" key="3">
    <source>
        <dbReference type="ARBA" id="ARBA00022448"/>
    </source>
</evidence>
<organism evidence="20 21">
    <name type="scientific">Equus caballus</name>
    <name type="common">Horse</name>
    <dbReference type="NCBI Taxonomy" id="9796"/>
    <lineage>
        <taxon>Eukaryota</taxon>
        <taxon>Metazoa</taxon>
        <taxon>Chordata</taxon>
        <taxon>Craniata</taxon>
        <taxon>Vertebrata</taxon>
        <taxon>Euteleostomi</taxon>
        <taxon>Mammalia</taxon>
        <taxon>Eutheria</taxon>
        <taxon>Laurasiatheria</taxon>
        <taxon>Perissodactyla</taxon>
        <taxon>Equidae</taxon>
        <taxon>Equus</taxon>
    </lineage>
</organism>